<dbReference type="SUPFAM" id="SSF46894">
    <property type="entry name" value="C-terminal effector domain of the bipartite response regulators"/>
    <property type="match status" value="1"/>
</dbReference>
<evidence type="ECO:0000256" key="1">
    <source>
        <dbReference type="ARBA" id="ARBA00023015"/>
    </source>
</evidence>
<dbReference type="Pfam" id="PF00196">
    <property type="entry name" value="GerE"/>
    <property type="match status" value="1"/>
</dbReference>
<reference evidence="5" key="1">
    <citation type="journal article" date="2023" name="Comput. Struct. Biotechnol. J.">
        <title>Discovery of a novel marine Bacteroidetes with a rich repertoire of carbohydrate-active enzymes.</title>
        <authorList>
            <person name="Chen B."/>
            <person name="Liu G."/>
            <person name="Chen Q."/>
            <person name="Wang H."/>
            <person name="Liu L."/>
            <person name="Tang K."/>
        </authorList>
    </citation>
    <scope>NUCLEOTIDE SEQUENCE</scope>
    <source>
        <strain evidence="5">TK19036</strain>
    </source>
</reference>
<dbReference type="InterPro" id="IPR000792">
    <property type="entry name" value="Tscrpt_reg_LuxR_C"/>
</dbReference>
<dbReference type="PANTHER" id="PTHR44688:SF16">
    <property type="entry name" value="DNA-BINDING TRANSCRIPTIONAL ACTIVATOR DEVR_DOSR"/>
    <property type="match status" value="1"/>
</dbReference>
<name>A0AA49GK00_9BACT</name>
<dbReference type="PANTHER" id="PTHR44688">
    <property type="entry name" value="DNA-BINDING TRANSCRIPTIONAL ACTIVATOR DEVR_DOSR"/>
    <property type="match status" value="1"/>
</dbReference>
<dbReference type="GO" id="GO:0006355">
    <property type="term" value="P:regulation of DNA-templated transcription"/>
    <property type="evidence" value="ECO:0007669"/>
    <property type="project" value="InterPro"/>
</dbReference>
<dbReference type="InterPro" id="IPR035965">
    <property type="entry name" value="PAS-like_dom_sf"/>
</dbReference>
<feature type="domain" description="HTH luxR-type" evidence="4">
    <location>
        <begin position="193"/>
        <end position="258"/>
    </location>
</feature>
<accession>A0AA49GK00</accession>
<keyword evidence="2" id="KW-0238">DNA-binding</keyword>
<dbReference type="SMART" id="SM00421">
    <property type="entry name" value="HTH_LUXR"/>
    <property type="match status" value="1"/>
</dbReference>
<dbReference type="PROSITE" id="PS50043">
    <property type="entry name" value="HTH_LUXR_2"/>
    <property type="match status" value="1"/>
</dbReference>
<organism evidence="5">
    <name type="scientific">Roseihalotalea indica</name>
    <dbReference type="NCBI Taxonomy" id="2867963"/>
    <lineage>
        <taxon>Bacteria</taxon>
        <taxon>Pseudomonadati</taxon>
        <taxon>Bacteroidota</taxon>
        <taxon>Cytophagia</taxon>
        <taxon>Cytophagales</taxon>
        <taxon>Catalimonadaceae</taxon>
        <taxon>Roseihalotalea</taxon>
    </lineage>
</organism>
<dbReference type="PRINTS" id="PR00038">
    <property type="entry name" value="HTHLUXR"/>
</dbReference>
<protein>
    <submittedName>
        <fullName evidence="5">LuxR C-terminal-related transcriptional regulator</fullName>
    </submittedName>
</protein>
<dbReference type="AlphaFoldDB" id="A0AA49GK00"/>
<dbReference type="GO" id="GO:0003677">
    <property type="term" value="F:DNA binding"/>
    <property type="evidence" value="ECO:0007669"/>
    <property type="project" value="UniProtKB-KW"/>
</dbReference>
<sequence length="260" mass="30522">MPYLSTDLLEKKKKMHPWHRQPFDEQLNSYKKELLPVLHWQHVLNIGPAFLFIYDYHARCYIYVSEEVRRVLGCSAEEYANSTMPLLHQRIQDLEAYYKMADEALQFIKYKLSAEEKLTCSVNMDFQYQHANGRYINLLQQSIELVFDKKGNIVYSLEKISDISHRPPETSSMLSIYTSASQLSHIYIPSDEIKQKDTLFTPSERRILRFLNRGYNTREIADRLDKSSNTVATHRKNMLKKAAVSNTPKLIRFAKQHGIL</sequence>
<evidence type="ECO:0000313" key="5">
    <source>
        <dbReference type="EMBL" id="WKN35136.1"/>
    </source>
</evidence>
<dbReference type="EMBL" id="CP120682">
    <property type="protein sequence ID" value="WKN35136.1"/>
    <property type="molecule type" value="Genomic_DNA"/>
</dbReference>
<dbReference type="InterPro" id="IPR036388">
    <property type="entry name" value="WH-like_DNA-bd_sf"/>
</dbReference>
<reference evidence="5" key="2">
    <citation type="journal article" date="2024" name="Antonie Van Leeuwenhoek">
        <title>Roseihalotalea indica gen. nov., sp. nov., a halophilic Bacteroidetes from mesopelagic Southwest Indian Ocean with higher carbohydrate metabolic potential.</title>
        <authorList>
            <person name="Chen B."/>
            <person name="Zhang M."/>
            <person name="Lin D."/>
            <person name="Ye J."/>
            <person name="Tang K."/>
        </authorList>
    </citation>
    <scope>NUCLEOTIDE SEQUENCE</scope>
    <source>
        <strain evidence="5">TK19036</strain>
    </source>
</reference>
<dbReference type="SUPFAM" id="SSF55785">
    <property type="entry name" value="PYP-like sensor domain (PAS domain)"/>
    <property type="match status" value="1"/>
</dbReference>
<evidence type="ECO:0000259" key="4">
    <source>
        <dbReference type="PROSITE" id="PS50043"/>
    </source>
</evidence>
<keyword evidence="1" id="KW-0805">Transcription regulation</keyword>
<keyword evidence="3" id="KW-0804">Transcription</keyword>
<gene>
    <name evidence="5" type="ORF">K4G66_22425</name>
</gene>
<dbReference type="CDD" id="cd06170">
    <property type="entry name" value="LuxR_C_like"/>
    <property type="match status" value="1"/>
</dbReference>
<dbReference type="Gene3D" id="3.30.450.20">
    <property type="entry name" value="PAS domain"/>
    <property type="match status" value="1"/>
</dbReference>
<dbReference type="InterPro" id="IPR016032">
    <property type="entry name" value="Sig_transdc_resp-reg_C-effctor"/>
</dbReference>
<evidence type="ECO:0000256" key="3">
    <source>
        <dbReference type="ARBA" id="ARBA00023163"/>
    </source>
</evidence>
<dbReference type="Gene3D" id="1.10.10.10">
    <property type="entry name" value="Winged helix-like DNA-binding domain superfamily/Winged helix DNA-binding domain"/>
    <property type="match status" value="1"/>
</dbReference>
<proteinExistence type="predicted"/>
<evidence type="ECO:0000256" key="2">
    <source>
        <dbReference type="ARBA" id="ARBA00023125"/>
    </source>
</evidence>